<name>A0A370Q7I0_9FLAO</name>
<sequence length="142" mass="16070">MALQHITNQEETPNISVLHVVPDTKGATLKNTYKLRFFGRLHNSLYSIPCSEVGYLSAEDNTTVLVTKASKKIFVQDSLDGLEKSVNPKLYFRINRKILLHINSITQLTVISKSRIKVTLLDKSQHMVSRAKNGSFKAWLDL</sequence>
<evidence type="ECO:0000259" key="1">
    <source>
        <dbReference type="SMART" id="SM00850"/>
    </source>
</evidence>
<dbReference type="Pfam" id="PF04397">
    <property type="entry name" value="LytTR"/>
    <property type="match status" value="1"/>
</dbReference>
<dbReference type="AlphaFoldDB" id="A0A370Q7I0"/>
<dbReference type="EMBL" id="QRAO01000005">
    <property type="protein sequence ID" value="RDK84314.1"/>
    <property type="molecule type" value="Genomic_DNA"/>
</dbReference>
<comment type="caution">
    <text evidence="2">The sequence shown here is derived from an EMBL/GenBank/DDBJ whole genome shotgun (WGS) entry which is preliminary data.</text>
</comment>
<reference evidence="2 3" key="1">
    <citation type="submission" date="2018-07" db="EMBL/GenBank/DDBJ databases">
        <title>Genomic Encyclopedia of Type Strains, Phase IV (KMG-IV): sequencing the most valuable type-strain genomes for metagenomic binning, comparative biology and taxonomic classification.</title>
        <authorList>
            <person name="Goeker M."/>
        </authorList>
    </citation>
    <scope>NUCLEOTIDE SEQUENCE [LARGE SCALE GENOMIC DNA]</scope>
    <source>
        <strain evidence="2 3">DSM 101478</strain>
    </source>
</reference>
<feature type="domain" description="HTH LytTR-type" evidence="1">
    <location>
        <begin position="43"/>
        <end position="141"/>
    </location>
</feature>
<protein>
    <submittedName>
        <fullName evidence="2">LytTr DNA-binding domain-containing protein</fullName>
    </submittedName>
</protein>
<accession>A0A370Q7I0</accession>
<dbReference type="Proteomes" id="UP000255317">
    <property type="component" value="Unassembled WGS sequence"/>
</dbReference>
<dbReference type="SMART" id="SM00850">
    <property type="entry name" value="LytTR"/>
    <property type="match status" value="1"/>
</dbReference>
<dbReference type="InterPro" id="IPR007492">
    <property type="entry name" value="LytTR_DNA-bd_dom"/>
</dbReference>
<keyword evidence="2" id="KW-0238">DNA-binding</keyword>
<dbReference type="Gene3D" id="2.40.50.1020">
    <property type="entry name" value="LytTr DNA-binding domain"/>
    <property type="match status" value="1"/>
</dbReference>
<gene>
    <name evidence="2" type="ORF">C8D94_105160</name>
</gene>
<evidence type="ECO:0000313" key="2">
    <source>
        <dbReference type="EMBL" id="RDK84314.1"/>
    </source>
</evidence>
<evidence type="ECO:0000313" key="3">
    <source>
        <dbReference type="Proteomes" id="UP000255317"/>
    </source>
</evidence>
<proteinExistence type="predicted"/>
<organism evidence="2 3">
    <name type="scientific">Marinirhabdus gelatinilytica</name>
    <dbReference type="NCBI Taxonomy" id="1703343"/>
    <lineage>
        <taxon>Bacteria</taxon>
        <taxon>Pseudomonadati</taxon>
        <taxon>Bacteroidota</taxon>
        <taxon>Flavobacteriia</taxon>
        <taxon>Flavobacteriales</taxon>
        <taxon>Flavobacteriaceae</taxon>
    </lineage>
</organism>
<dbReference type="GO" id="GO:0003677">
    <property type="term" value="F:DNA binding"/>
    <property type="evidence" value="ECO:0007669"/>
    <property type="project" value="UniProtKB-KW"/>
</dbReference>
<dbReference type="OrthoDB" id="735914at2"/>
<dbReference type="RefSeq" id="WP_115124474.1">
    <property type="nucleotide sequence ID" value="NZ_QRAO01000005.1"/>
</dbReference>
<keyword evidence="3" id="KW-1185">Reference proteome</keyword>